<proteinExistence type="predicted"/>
<dbReference type="InterPro" id="IPR013154">
    <property type="entry name" value="ADH-like_N"/>
</dbReference>
<dbReference type="Gene3D" id="3.40.50.720">
    <property type="entry name" value="NAD(P)-binding Rossmann-like Domain"/>
    <property type="match status" value="1"/>
</dbReference>
<protein>
    <submittedName>
        <fullName evidence="2">Putative quinone oxidoreductase YhfP</fullName>
        <ecNumber evidence="2">1.6.5.-</ecNumber>
    </submittedName>
</protein>
<dbReference type="CDD" id="cd05280">
    <property type="entry name" value="MDR_yhdh_yhfp"/>
    <property type="match status" value="1"/>
</dbReference>
<dbReference type="Gene3D" id="3.90.180.10">
    <property type="entry name" value="Medium-chain alcohol dehydrogenases, catalytic domain"/>
    <property type="match status" value="1"/>
</dbReference>
<dbReference type="NCBIfam" id="TIGR02823">
    <property type="entry name" value="oxido_YhdH"/>
    <property type="match status" value="1"/>
</dbReference>
<dbReference type="InterPro" id="IPR036291">
    <property type="entry name" value="NAD(P)-bd_dom_sf"/>
</dbReference>
<dbReference type="PANTHER" id="PTHR43677:SF1">
    <property type="entry name" value="ACRYLYL-COA REDUCTASE ACUI-RELATED"/>
    <property type="match status" value="1"/>
</dbReference>
<name>A0A1W1HCU2_9BACT</name>
<dbReference type="RefSeq" id="WP_080808045.1">
    <property type="nucleotide sequence ID" value="NZ_LT828559.1"/>
</dbReference>
<dbReference type="OrthoDB" id="9782155at2"/>
<sequence>MNNTPFKAFIVEEISGNTFRRFTGEKKVEDLPDGDLLIRVQYSSLNYKDALSATGNRGVTRRYPHTPGIDASGVVQESRSDLFKAGDEVIVTSYDLGMNTSGGYGQYIRVPESWAVKLPDGMSLKESMILGTAGFTAGMSVFFIKDQVSSENGDILVTGSTGGVGTIAVALLSCLGYRVTAVTGKPDAVDFLSTLGASFVLSREDVTKGGDQPMMKARWNGVVDTVGGDILASSIKSTRPWGVVTCCGLVASPDLSVNVFPFILRGVKLVGIDSQNCPMNIRTKIWHLFANEWKLSFPDGFYREITLDDLDENIDLILKGKQKGRVIVNMSN</sequence>
<dbReference type="InterPro" id="IPR013149">
    <property type="entry name" value="ADH-like_C"/>
</dbReference>
<dbReference type="AlphaFoldDB" id="A0A1W1HCU2"/>
<dbReference type="InterPro" id="IPR011032">
    <property type="entry name" value="GroES-like_sf"/>
</dbReference>
<gene>
    <name evidence="2" type="primary">yhfP</name>
    <name evidence="2" type="ORF">MTBBW1_2180028</name>
</gene>
<evidence type="ECO:0000313" key="3">
    <source>
        <dbReference type="Proteomes" id="UP000191931"/>
    </source>
</evidence>
<dbReference type="SUPFAM" id="SSF51735">
    <property type="entry name" value="NAD(P)-binding Rossmann-fold domains"/>
    <property type="match status" value="1"/>
</dbReference>
<keyword evidence="2" id="KW-0560">Oxidoreductase</keyword>
<reference evidence="2 3" key="1">
    <citation type="submission" date="2017-03" db="EMBL/GenBank/DDBJ databases">
        <authorList>
            <person name="Afonso C.L."/>
            <person name="Miller P.J."/>
            <person name="Scott M.A."/>
            <person name="Spackman E."/>
            <person name="Goraichik I."/>
            <person name="Dimitrov K.M."/>
            <person name="Suarez D.L."/>
            <person name="Swayne D.E."/>
        </authorList>
    </citation>
    <scope>NUCLEOTIDE SEQUENCE [LARGE SCALE GENOMIC DNA]</scope>
    <source>
        <strain evidence="2">PRJEB14757</strain>
    </source>
</reference>
<feature type="domain" description="Enoyl reductase (ER)" evidence="1">
    <location>
        <begin position="16"/>
        <end position="328"/>
    </location>
</feature>
<dbReference type="EMBL" id="FWEV01000133">
    <property type="protein sequence ID" value="SLM30280.1"/>
    <property type="molecule type" value="Genomic_DNA"/>
</dbReference>
<dbReference type="Proteomes" id="UP000191931">
    <property type="component" value="Unassembled WGS sequence"/>
</dbReference>
<dbReference type="Pfam" id="PF08240">
    <property type="entry name" value="ADH_N"/>
    <property type="match status" value="1"/>
</dbReference>
<keyword evidence="3" id="KW-1185">Reference proteome</keyword>
<dbReference type="PANTHER" id="PTHR43677">
    <property type="entry name" value="SHORT-CHAIN DEHYDROGENASE/REDUCTASE"/>
    <property type="match status" value="1"/>
</dbReference>
<dbReference type="STRING" id="1246637.MTBBW1_2180028"/>
<dbReference type="InterPro" id="IPR051397">
    <property type="entry name" value="Zn-ADH-like_protein"/>
</dbReference>
<accession>A0A1W1HCU2</accession>
<dbReference type="InterPro" id="IPR020843">
    <property type="entry name" value="ER"/>
</dbReference>
<dbReference type="GO" id="GO:0043957">
    <property type="term" value="F:acryloyl-CoA reductase (NADPH) activity"/>
    <property type="evidence" value="ECO:0007669"/>
    <property type="project" value="TreeGrafter"/>
</dbReference>
<dbReference type="SMART" id="SM00829">
    <property type="entry name" value="PKS_ER"/>
    <property type="match status" value="1"/>
</dbReference>
<evidence type="ECO:0000313" key="2">
    <source>
        <dbReference type="EMBL" id="SLM30280.1"/>
    </source>
</evidence>
<organism evidence="2 3">
    <name type="scientific">Desulfamplus magnetovallimortis</name>
    <dbReference type="NCBI Taxonomy" id="1246637"/>
    <lineage>
        <taxon>Bacteria</taxon>
        <taxon>Pseudomonadati</taxon>
        <taxon>Thermodesulfobacteriota</taxon>
        <taxon>Desulfobacteria</taxon>
        <taxon>Desulfobacterales</taxon>
        <taxon>Desulfobacteraceae</taxon>
        <taxon>Desulfamplus</taxon>
    </lineage>
</organism>
<evidence type="ECO:0000259" key="1">
    <source>
        <dbReference type="SMART" id="SM00829"/>
    </source>
</evidence>
<dbReference type="Pfam" id="PF00107">
    <property type="entry name" value="ADH_zinc_N"/>
    <property type="match status" value="1"/>
</dbReference>
<dbReference type="InterPro" id="IPR014188">
    <property type="entry name" value="Acrylyl-CoA_reductase_AcuI"/>
</dbReference>
<dbReference type="EC" id="1.6.5.-" evidence="2"/>
<dbReference type="SUPFAM" id="SSF50129">
    <property type="entry name" value="GroES-like"/>
    <property type="match status" value="1"/>
</dbReference>